<reference evidence="2 3" key="1">
    <citation type="journal article" date="2023" name="Chemosphere">
        <title>Whole genome analysis of Flavobacterium aziz-sancarii sp. nov., isolated from Ardley Island (Antarctica), revealed a rich resistome and bioremediation potential.</title>
        <authorList>
            <person name="Otur C."/>
            <person name="Okay S."/>
            <person name="Kurt-Kizildogan A."/>
        </authorList>
    </citation>
    <scope>NUCLEOTIDE SEQUENCE [LARGE SCALE GENOMIC DNA]</scope>
    <source>
        <strain evidence="2 3">AC</strain>
    </source>
</reference>
<evidence type="ECO:0000313" key="2">
    <source>
        <dbReference type="EMBL" id="MDA6068922.1"/>
    </source>
</evidence>
<keyword evidence="3" id="KW-1185">Reference proteome</keyword>
<gene>
    <name evidence="2" type="ORF">NJT12_04735</name>
</gene>
<feature type="signal peptide" evidence="1">
    <location>
        <begin position="1"/>
        <end position="20"/>
    </location>
</feature>
<organism evidence="2 3">
    <name type="scientific">Flavobacterium azizsancarii</name>
    <dbReference type="NCBI Taxonomy" id="2961580"/>
    <lineage>
        <taxon>Bacteria</taxon>
        <taxon>Pseudomonadati</taxon>
        <taxon>Bacteroidota</taxon>
        <taxon>Flavobacteriia</taxon>
        <taxon>Flavobacteriales</taxon>
        <taxon>Flavobacteriaceae</taxon>
        <taxon>Flavobacterium</taxon>
    </lineage>
</organism>
<dbReference type="RefSeq" id="WP_271334755.1">
    <property type="nucleotide sequence ID" value="NZ_JAMZNK010000005.1"/>
</dbReference>
<protein>
    <submittedName>
        <fullName evidence="2">Uncharacterized protein</fullName>
    </submittedName>
</protein>
<sequence length="68" mass="8028">MNLRTVFLFVFIIVSNAAFAQKCSCEDNFNWLKKNFEENDAGFQYVIDKKGLTEYQNHNNLFSKKVKK</sequence>
<comment type="caution">
    <text evidence="2">The sequence shown here is derived from an EMBL/GenBank/DDBJ whole genome shotgun (WGS) entry which is preliminary data.</text>
</comment>
<dbReference type="EMBL" id="JAMZNK010000005">
    <property type="protein sequence ID" value="MDA6068922.1"/>
    <property type="molecule type" value="Genomic_DNA"/>
</dbReference>
<evidence type="ECO:0000313" key="3">
    <source>
        <dbReference type="Proteomes" id="UP001212170"/>
    </source>
</evidence>
<name>A0ABT4W8V5_9FLAO</name>
<accession>A0ABT4W8V5</accession>
<dbReference type="Proteomes" id="UP001212170">
    <property type="component" value="Unassembled WGS sequence"/>
</dbReference>
<keyword evidence="1" id="KW-0732">Signal</keyword>
<proteinExistence type="predicted"/>
<feature type="chain" id="PRO_5046940891" evidence="1">
    <location>
        <begin position="21"/>
        <end position="68"/>
    </location>
</feature>
<evidence type="ECO:0000256" key="1">
    <source>
        <dbReference type="SAM" id="SignalP"/>
    </source>
</evidence>